<protein>
    <submittedName>
        <fullName evidence="1">Uncharacterized protein</fullName>
    </submittedName>
</protein>
<evidence type="ECO:0000313" key="1">
    <source>
        <dbReference type="EMBL" id="KAI6092796.1"/>
    </source>
</evidence>
<accession>A0ACC0DK67</accession>
<keyword evidence="2" id="KW-1185">Reference proteome</keyword>
<evidence type="ECO:0000313" key="2">
    <source>
        <dbReference type="Proteomes" id="UP001497680"/>
    </source>
</evidence>
<dbReference type="EMBL" id="MU394282">
    <property type="protein sequence ID" value="KAI6092796.1"/>
    <property type="molecule type" value="Genomic_DNA"/>
</dbReference>
<dbReference type="Proteomes" id="UP001497680">
    <property type="component" value="Unassembled WGS sequence"/>
</dbReference>
<name>A0ACC0DK67_9PEZI</name>
<sequence length="488" mass="54773">MATNNIPGYYWDEKKRRYFKVEKGGTAPTDAAWSSDSVKKRKLEDAASVEALRKLNLNKNRIVRSQAVNQPIMGGFFARECGDLDRDQPTAAFAQGLVHKGMIPLADAAWGSNTNIKHMLVVGKGHRNDICTAYATLDESTVLSSYVPRDGKDGRVHRRLIADHVRLPEHIRPYREIAVRQISDIKYSEKAHRILVASRSPSSGVSTMIFAPKRTIDPADTRPYWLIGENGTTLYMNVRGYGDSTYNDYYANVVCPAPRGNQYMFMVGSSRGLLHCGMDMSMRWSSPWGPGHYYNNSQKFRDIFAVDFQPDHPEVVLFGGRPGYLFAGDTRQKANLWHKLALKNTITHIKPLTEHQVLVSGLQSMLCVYDLRYTTRYKSSSFEVPAAVPLFRVDGYQNAAHINIGLDVDKASGIVAAAHDDGRVALYSTRTGKRLKSRDVDRIRSRYRAIHCVQFEPFSTDATPTLFVGEQSNISAYSFGVDNIDDEA</sequence>
<proteinExistence type="predicted"/>
<comment type="caution">
    <text evidence="1">The sequence shown here is derived from an EMBL/GenBank/DDBJ whole genome shotgun (WGS) entry which is preliminary data.</text>
</comment>
<organism evidence="1 2">
    <name type="scientific">Hypoxylon rubiginosum</name>
    <dbReference type="NCBI Taxonomy" id="110542"/>
    <lineage>
        <taxon>Eukaryota</taxon>
        <taxon>Fungi</taxon>
        <taxon>Dikarya</taxon>
        <taxon>Ascomycota</taxon>
        <taxon>Pezizomycotina</taxon>
        <taxon>Sordariomycetes</taxon>
        <taxon>Xylariomycetidae</taxon>
        <taxon>Xylariales</taxon>
        <taxon>Hypoxylaceae</taxon>
        <taxon>Hypoxylon</taxon>
    </lineage>
</organism>
<reference evidence="1 2" key="1">
    <citation type="journal article" date="2022" name="New Phytol.">
        <title>Ecological generalism drives hyperdiversity of secondary metabolite gene clusters in xylarialean endophytes.</title>
        <authorList>
            <person name="Franco M.E.E."/>
            <person name="Wisecaver J.H."/>
            <person name="Arnold A.E."/>
            <person name="Ju Y.M."/>
            <person name="Slot J.C."/>
            <person name="Ahrendt S."/>
            <person name="Moore L.P."/>
            <person name="Eastman K.E."/>
            <person name="Scott K."/>
            <person name="Konkel Z."/>
            <person name="Mondo S.J."/>
            <person name="Kuo A."/>
            <person name="Hayes R.D."/>
            <person name="Haridas S."/>
            <person name="Andreopoulos B."/>
            <person name="Riley R."/>
            <person name="LaButti K."/>
            <person name="Pangilinan J."/>
            <person name="Lipzen A."/>
            <person name="Amirebrahimi M."/>
            <person name="Yan J."/>
            <person name="Adam C."/>
            <person name="Keymanesh K."/>
            <person name="Ng V."/>
            <person name="Louie K."/>
            <person name="Northen T."/>
            <person name="Drula E."/>
            <person name="Henrissat B."/>
            <person name="Hsieh H.M."/>
            <person name="Youens-Clark K."/>
            <person name="Lutzoni F."/>
            <person name="Miadlikowska J."/>
            <person name="Eastwood D.C."/>
            <person name="Hamelin R.C."/>
            <person name="Grigoriev I.V."/>
            <person name="U'Ren J.M."/>
        </authorList>
    </citation>
    <scope>NUCLEOTIDE SEQUENCE [LARGE SCALE GENOMIC DNA]</scope>
    <source>
        <strain evidence="1 2">ER1909</strain>
    </source>
</reference>
<gene>
    <name evidence="1" type="ORF">F4821DRAFT_223309</name>
</gene>